<dbReference type="Gene3D" id="3.40.50.300">
    <property type="entry name" value="P-loop containing nucleotide triphosphate hydrolases"/>
    <property type="match status" value="1"/>
</dbReference>
<organism evidence="3 4">
    <name type="scientific">Esox lucius</name>
    <name type="common">Northern pike</name>
    <dbReference type="NCBI Taxonomy" id="8010"/>
    <lineage>
        <taxon>Eukaryota</taxon>
        <taxon>Metazoa</taxon>
        <taxon>Chordata</taxon>
        <taxon>Craniata</taxon>
        <taxon>Vertebrata</taxon>
        <taxon>Euteleostomi</taxon>
        <taxon>Actinopterygii</taxon>
        <taxon>Neopterygii</taxon>
        <taxon>Teleostei</taxon>
        <taxon>Protacanthopterygii</taxon>
        <taxon>Esociformes</taxon>
        <taxon>Esocidae</taxon>
        <taxon>Esox</taxon>
    </lineage>
</organism>
<reference evidence="3" key="3">
    <citation type="submission" date="2025-09" db="UniProtKB">
        <authorList>
            <consortium name="Ensembl"/>
        </authorList>
    </citation>
    <scope>IDENTIFICATION</scope>
</reference>
<comment type="similarity">
    <text evidence="1">Belongs to the IFI44 family.</text>
</comment>
<dbReference type="InterPro" id="IPR006073">
    <property type="entry name" value="GTP-bd"/>
</dbReference>
<dbReference type="Pfam" id="PF07534">
    <property type="entry name" value="TLD"/>
    <property type="match status" value="1"/>
</dbReference>
<protein>
    <recommendedName>
        <fullName evidence="2">TLDc domain-containing protein</fullName>
    </recommendedName>
</protein>
<feature type="domain" description="TLDc" evidence="2">
    <location>
        <begin position="16"/>
        <end position="178"/>
    </location>
</feature>
<dbReference type="PANTHER" id="PTHR14241">
    <property type="entry name" value="INTERFERON-INDUCED PROTEIN 44"/>
    <property type="match status" value="1"/>
</dbReference>
<dbReference type="GO" id="GO:0005525">
    <property type="term" value="F:GTP binding"/>
    <property type="evidence" value="ECO:0007669"/>
    <property type="project" value="InterPro"/>
</dbReference>
<dbReference type="PANTHER" id="PTHR14241:SF19">
    <property type="entry name" value="INTERFERON-INDUCED PROTEIN 44-LIKE ISOFORM X1-RELATED"/>
    <property type="match status" value="1"/>
</dbReference>
<sequence>MCNLVFFSRLPSETKEILTMNPKLTKYQEKQLCSFLGKVKLRLLYKASVHTFSGTVFHQICDNQGPTISVGYNSSGFVFGGYTSKDHDVAKNGQFIHDDNAFLFSLKLKNSVKYPVINFPNAVKIHHNCGPFFGDDFVLMYDNTAIAVSKPGSHYNFNAAEMHGNNLNLSECEVYKVEEFITLEKPWRTILWETERRAELMESIKLYKPTISSVGQARVLLIGPVGSGKSSLFNSINSIFRGHVTSQAISGSSGTSVTIQFRSYSVKDGRNGKPLSVVFCDTMGLEEGRDAGLHEDDLSSILKGHVPERYKFNPLAPLQADAQGSQQTVELQDRIHCVAYVMDTCKVSVMSTKLLEKLAAIRKSVTLLGVPQLVVLTKVDEACPWVADDLRNVYESQYIKTKAQEVSCQLGVPMSCIVPVKNYSEEVELEMNCDILLLSAVIQMLRFADNYFDDVSDQGKQD</sequence>
<evidence type="ECO:0000259" key="2">
    <source>
        <dbReference type="PROSITE" id="PS51886"/>
    </source>
</evidence>
<dbReference type="RefSeq" id="XP_034149562.1">
    <property type="nucleotide sequence ID" value="XM_034293671.1"/>
</dbReference>
<dbReference type="AlphaFoldDB" id="A0AAY5KZF7"/>
<dbReference type="GeneID" id="105026215"/>
<keyword evidence="4" id="KW-1185">Reference proteome</keyword>
<dbReference type="InterPro" id="IPR027417">
    <property type="entry name" value="P-loop_NTPase"/>
</dbReference>
<dbReference type="CDD" id="cd00882">
    <property type="entry name" value="Ras_like_GTPase"/>
    <property type="match status" value="1"/>
</dbReference>
<dbReference type="PROSITE" id="PS51886">
    <property type="entry name" value="TLDC"/>
    <property type="match status" value="1"/>
</dbReference>
<evidence type="ECO:0000256" key="1">
    <source>
        <dbReference type="ARBA" id="ARBA00009243"/>
    </source>
</evidence>
<dbReference type="GO" id="GO:0006955">
    <property type="term" value="P:immune response"/>
    <property type="evidence" value="ECO:0007669"/>
    <property type="project" value="TreeGrafter"/>
</dbReference>
<reference evidence="3" key="2">
    <citation type="submission" date="2025-08" db="UniProtKB">
        <authorList>
            <consortium name="Ensembl"/>
        </authorList>
    </citation>
    <scope>IDENTIFICATION</scope>
</reference>
<evidence type="ECO:0000313" key="3">
    <source>
        <dbReference type="Ensembl" id="ENSELUP00000094483.1"/>
    </source>
</evidence>
<dbReference type="SUPFAM" id="SSF52540">
    <property type="entry name" value="P-loop containing nucleoside triphosphate hydrolases"/>
    <property type="match status" value="1"/>
</dbReference>
<proteinExistence type="inferred from homology"/>
<dbReference type="Ensembl" id="ENSELUT00000099840.1">
    <property type="protein sequence ID" value="ENSELUP00000094483.1"/>
    <property type="gene ID" value="ENSELUG00000013242.3"/>
</dbReference>
<name>A0AAY5KZF7_ESOLU</name>
<accession>A0AAY5KZF7</accession>
<evidence type="ECO:0000313" key="4">
    <source>
        <dbReference type="Proteomes" id="UP000265140"/>
    </source>
</evidence>
<dbReference type="Proteomes" id="UP000265140">
    <property type="component" value="Chromosome 8"/>
</dbReference>
<dbReference type="Pfam" id="PF01926">
    <property type="entry name" value="MMR_HSR1"/>
    <property type="match status" value="1"/>
</dbReference>
<reference evidence="3 4" key="1">
    <citation type="submission" date="2020-02" db="EMBL/GenBank/DDBJ databases">
        <title>Esox lucius (northern pike) genome, fEsoLuc1, primary haplotype.</title>
        <authorList>
            <person name="Myers G."/>
            <person name="Karagic N."/>
            <person name="Meyer A."/>
            <person name="Pippel M."/>
            <person name="Reichard M."/>
            <person name="Winkler S."/>
            <person name="Tracey A."/>
            <person name="Sims Y."/>
            <person name="Howe K."/>
            <person name="Rhie A."/>
            <person name="Formenti G."/>
            <person name="Durbin R."/>
            <person name="Fedrigo O."/>
            <person name="Jarvis E.D."/>
        </authorList>
    </citation>
    <scope>NUCLEOTIDE SEQUENCE [LARGE SCALE GENOMIC DNA]</scope>
</reference>
<dbReference type="InterPro" id="IPR006571">
    <property type="entry name" value="TLDc_dom"/>
</dbReference>
<dbReference type="GeneTree" id="ENSGT00940000163581"/>